<dbReference type="AlphaFoldDB" id="A0A7C3E7W7"/>
<dbReference type="NCBIfam" id="TIGR01552">
    <property type="entry name" value="phd_fam"/>
    <property type="match status" value="1"/>
</dbReference>
<dbReference type="EMBL" id="DSVL01000030">
    <property type="protein sequence ID" value="HFH28076.1"/>
    <property type="molecule type" value="Genomic_DNA"/>
</dbReference>
<proteinExistence type="inferred from homology"/>
<reference evidence="2" key="1">
    <citation type="journal article" date="2020" name="mSystems">
        <title>Genome- and Community-Level Interaction Insights into Carbon Utilization and Element Cycling Functions of Hydrothermarchaeota in Hydrothermal Sediment.</title>
        <authorList>
            <person name="Zhou Z."/>
            <person name="Liu Y."/>
            <person name="Xu W."/>
            <person name="Pan J."/>
            <person name="Luo Z.H."/>
            <person name="Li M."/>
        </authorList>
    </citation>
    <scope>NUCLEOTIDE SEQUENCE [LARGE SCALE GENOMIC DNA]</scope>
    <source>
        <strain evidence="2">SpSt-503</strain>
    </source>
</reference>
<evidence type="ECO:0000256" key="1">
    <source>
        <dbReference type="ARBA" id="ARBA00009981"/>
    </source>
</evidence>
<organism evidence="2">
    <name type="scientific">Gracilinema caldarium</name>
    <dbReference type="NCBI Taxonomy" id="215591"/>
    <lineage>
        <taxon>Bacteria</taxon>
        <taxon>Pseudomonadati</taxon>
        <taxon>Spirochaetota</taxon>
        <taxon>Spirochaetia</taxon>
        <taxon>Spirochaetales</taxon>
        <taxon>Breznakiellaceae</taxon>
        <taxon>Gracilinema</taxon>
    </lineage>
</organism>
<comment type="caution">
    <text evidence="2">The sequence shown here is derived from an EMBL/GenBank/DDBJ whole genome shotgun (WGS) entry which is preliminary data.</text>
</comment>
<dbReference type="InterPro" id="IPR036165">
    <property type="entry name" value="YefM-like_sf"/>
</dbReference>
<gene>
    <name evidence="2" type="ORF">ENS59_00975</name>
</gene>
<sequence length="77" mass="8614">MDTIYGAAEFKAHCLQIIEKVVLTGQDVHVTKRGHPMVRIVPEYVEEPKTAYGFLAGSVTVKDDLLSTNEVWDADHE</sequence>
<protein>
    <submittedName>
        <fullName evidence="2">Type II toxin-antitoxin system Phd/YefM family antitoxin</fullName>
    </submittedName>
</protein>
<comment type="similarity">
    <text evidence="1">Belongs to the phD/YefM antitoxin family.</text>
</comment>
<evidence type="ECO:0000313" key="2">
    <source>
        <dbReference type="EMBL" id="HFH28076.1"/>
    </source>
</evidence>
<accession>A0A7C3E7W7</accession>
<name>A0A7C3E7W7_9SPIR</name>
<dbReference type="SUPFAM" id="SSF143120">
    <property type="entry name" value="YefM-like"/>
    <property type="match status" value="1"/>
</dbReference>
<dbReference type="Gene3D" id="3.40.1620.10">
    <property type="entry name" value="YefM-like domain"/>
    <property type="match status" value="1"/>
</dbReference>